<organism evidence="5 6">
    <name type="scientific">Candidatus Infernicultor aquiphilus</name>
    <dbReference type="NCBI Taxonomy" id="1805029"/>
    <lineage>
        <taxon>Bacteria</taxon>
        <taxon>Pseudomonadati</taxon>
        <taxon>Atribacterota</taxon>
        <taxon>Candidatus Phoenicimicrobiia</taxon>
        <taxon>Candidatus Pheonicimicrobiales</taxon>
        <taxon>Candidatus Phoenicimicrobiaceae</taxon>
        <taxon>Candidatus Infernicultor</taxon>
    </lineage>
</organism>
<dbReference type="InterPro" id="IPR023753">
    <property type="entry name" value="FAD/NAD-binding_dom"/>
</dbReference>
<dbReference type="AlphaFoldDB" id="A0A1J5GJ49"/>
<dbReference type="SUPFAM" id="SSF51971">
    <property type="entry name" value="Nucleotide-binding domain"/>
    <property type="match status" value="2"/>
</dbReference>
<dbReference type="NCBIfam" id="TIGR03315">
    <property type="entry name" value="Se_ygfK"/>
    <property type="match status" value="1"/>
</dbReference>
<dbReference type="Pfam" id="PF14691">
    <property type="entry name" value="Fer4_20"/>
    <property type="match status" value="1"/>
</dbReference>
<feature type="domain" description="4Fe-4S ferredoxin-type" evidence="4">
    <location>
        <begin position="951"/>
        <end position="981"/>
    </location>
</feature>
<dbReference type="GO" id="GO:0016491">
    <property type="term" value="F:oxidoreductase activity"/>
    <property type="evidence" value="ECO:0007669"/>
    <property type="project" value="InterPro"/>
</dbReference>
<dbReference type="SUPFAM" id="SSF46548">
    <property type="entry name" value="alpha-helical ferredoxin"/>
    <property type="match status" value="1"/>
</dbReference>
<evidence type="ECO:0000256" key="1">
    <source>
        <dbReference type="ARBA" id="ARBA00022723"/>
    </source>
</evidence>
<dbReference type="PANTHER" id="PTHR42783:SF3">
    <property type="entry name" value="GLUTAMATE SYNTHASE [NADPH] SMALL CHAIN-RELATED"/>
    <property type="match status" value="1"/>
</dbReference>
<evidence type="ECO:0000313" key="6">
    <source>
        <dbReference type="Proteomes" id="UP000182763"/>
    </source>
</evidence>
<dbReference type="GO" id="GO:0051536">
    <property type="term" value="F:iron-sulfur cluster binding"/>
    <property type="evidence" value="ECO:0007669"/>
    <property type="project" value="UniProtKB-KW"/>
</dbReference>
<dbReference type="Gene3D" id="3.30.70.20">
    <property type="match status" value="1"/>
</dbReference>
<accession>A0A1J5GJ49</accession>
<sequence length="1069" mass="120448">MGDIMRPLPFKQLLHWIIEEYRSQQTIFGIPKSQFFRKKNRKSIQIFDEKCDTPIGPAAGPHTQLAQNIITAYLVGGRFFELKTVQKLDRLQFEKPCIDVRDEGYNTEWSTELSLEQAYDEYVKAWILLYFIESVFNMRFTDQQSFAQQSFIFNMSVGYDLEGIKTPGMDSFIDNLADASGHPVFKRHLKELDSFIRETNFPEALPIKGKMESWQNIPSMISPHITRSVTLSTMHGCPPEEIEAISRYLMEKKKLHTFVKLNPTLLGYQPVRKILDTLGFNYIILKESTFTNDLQWDDAIGIIKHLSKLATDCGRNFGIKLSNTLGTVNTLGILPGEEMYLSGRILFPITITLASRLSSELGGTLPMSYSGGASQLNILQIFETGIKPITVVTELLKPGGYLRMTEMARKLESMLEESRPPNLIDIEKLNRLAEETLQKNYYRKDWRGTKKVFVDRELPLTDCYIAPCVLSCPIHQDIPEYIRLVGEGQYDRALELIYLKNPLPQITGYICTHQCMYNCTRLDYEEPVGIREVKRIAAEHGKVAYPIKSKSRSAVKWLDTKVAVIGAGPAGLAVAYFLAKSGFRVTVLEKQDSPGGVISHTLPYFRIPGAAIKKDISGIQALGVDFKFGVSAEFSINDMHKEGFTYIFIGIGAEVSRRLQLTGDVDNNNVYEALDFLRSFNKNLGTLGTLNLGQSVAVIGGGNTAVDSARSTLRITGVKKVFIIYRRTEQEMPADREEYKRALEEGVIFKPLLLPESFSKTGILKCRRMTLGTLDSSGRRSPVPTEETEEIAVDAVISAIGEYTDPKFLTAQGLKLGADSRPYVDPETLETNLENVFIGGDALRGPSTVVESIADARKVAEAIARKEIPNWKGRDKDFKLGLDRKRQVLEIYNKKGRLIPAQISQDDRVIAENEAGRCLECNIICNKCVDICPNRANLAIAIDEKEGFHDTYQILHLDAWCNECGNCGTFCPYNGLPYKDKLTLFSTREDFKNSTNNGFVITGPSNDKLMTLRLKDYLGEMKINKNNELIIPADFKYPNNCDLKELKKIFLIISTVLKDYHYLINSSVS</sequence>
<evidence type="ECO:0000313" key="5">
    <source>
        <dbReference type="EMBL" id="OIP68655.1"/>
    </source>
</evidence>
<dbReference type="SUPFAM" id="SSF54862">
    <property type="entry name" value="4Fe-4S ferredoxins"/>
    <property type="match status" value="1"/>
</dbReference>
<dbReference type="InterPro" id="IPR017900">
    <property type="entry name" value="4Fe4S_Fe_S_CS"/>
</dbReference>
<dbReference type="PROSITE" id="PS00198">
    <property type="entry name" value="4FE4S_FER_1"/>
    <property type="match status" value="1"/>
</dbReference>
<evidence type="ECO:0000256" key="3">
    <source>
        <dbReference type="ARBA" id="ARBA00023014"/>
    </source>
</evidence>
<dbReference type="EMBL" id="MNYY01000116">
    <property type="protein sequence ID" value="OIP68655.1"/>
    <property type="molecule type" value="Genomic_DNA"/>
</dbReference>
<dbReference type="PRINTS" id="PR00419">
    <property type="entry name" value="ADXRDTASE"/>
</dbReference>
<name>A0A1J5GJ49_9BACT</name>
<gene>
    <name evidence="5" type="ORF">AUK42_06080</name>
</gene>
<dbReference type="Proteomes" id="UP000182763">
    <property type="component" value="Unassembled WGS sequence"/>
</dbReference>
<reference evidence="5 6" key="1">
    <citation type="journal article" date="2016" name="Environ. Microbiol.">
        <title>Genomic resolution of a cold subsurface aquifer community provides metabolic insights for novel microbes adapted to high CO concentrations.</title>
        <authorList>
            <person name="Probst A.J."/>
            <person name="Castelle C.J."/>
            <person name="Singh A."/>
            <person name="Brown C.T."/>
            <person name="Anantharaman K."/>
            <person name="Sharon I."/>
            <person name="Hug L.A."/>
            <person name="Burstein D."/>
            <person name="Emerson J.B."/>
            <person name="Thomas B.C."/>
            <person name="Banfield J.F."/>
        </authorList>
    </citation>
    <scope>NUCLEOTIDE SEQUENCE [LARGE SCALE GENOMIC DNA]</scope>
    <source>
        <strain evidence="5">CG2_30_33_13</strain>
    </source>
</reference>
<evidence type="ECO:0000256" key="2">
    <source>
        <dbReference type="ARBA" id="ARBA00023004"/>
    </source>
</evidence>
<keyword evidence="2" id="KW-0408">Iron</keyword>
<keyword evidence="1" id="KW-0479">Metal-binding</keyword>
<dbReference type="InterPro" id="IPR036188">
    <property type="entry name" value="FAD/NAD-bd_sf"/>
</dbReference>
<dbReference type="Pfam" id="PF07992">
    <property type="entry name" value="Pyr_redox_2"/>
    <property type="match status" value="1"/>
</dbReference>
<keyword evidence="3" id="KW-0411">Iron-sulfur</keyword>
<dbReference type="InterPro" id="IPR028261">
    <property type="entry name" value="DPD_II"/>
</dbReference>
<dbReference type="SUPFAM" id="SSF51395">
    <property type="entry name" value="FMN-linked oxidoreductases"/>
    <property type="match status" value="1"/>
</dbReference>
<comment type="caution">
    <text evidence="5">The sequence shown here is derived from an EMBL/GenBank/DDBJ whole genome shotgun (WGS) entry which is preliminary data.</text>
</comment>
<protein>
    <submittedName>
        <fullName evidence="5">Putative selenate reductase subunit YgfK</fullName>
    </submittedName>
</protein>
<dbReference type="InterPro" id="IPR017896">
    <property type="entry name" value="4Fe4S_Fe-S-bd"/>
</dbReference>
<dbReference type="InterPro" id="IPR009051">
    <property type="entry name" value="Helical_ferredxn"/>
</dbReference>
<dbReference type="Gene3D" id="1.10.1060.10">
    <property type="entry name" value="Alpha-helical ferredoxin"/>
    <property type="match status" value="1"/>
</dbReference>
<dbReference type="InterPro" id="IPR017701">
    <property type="entry name" value="Se_rdtase_YgfK"/>
</dbReference>
<proteinExistence type="predicted"/>
<dbReference type="PROSITE" id="PS51379">
    <property type="entry name" value="4FE4S_FER_2"/>
    <property type="match status" value="1"/>
</dbReference>
<dbReference type="PANTHER" id="PTHR42783">
    <property type="entry name" value="GLUTAMATE SYNTHASE [NADPH] SMALL CHAIN"/>
    <property type="match status" value="1"/>
</dbReference>
<dbReference type="GO" id="GO:0046872">
    <property type="term" value="F:metal ion binding"/>
    <property type="evidence" value="ECO:0007669"/>
    <property type="project" value="UniProtKB-KW"/>
</dbReference>
<dbReference type="Gene3D" id="3.50.50.60">
    <property type="entry name" value="FAD/NAD(P)-binding domain"/>
    <property type="match status" value="2"/>
</dbReference>
<evidence type="ECO:0000259" key="4">
    <source>
        <dbReference type="PROSITE" id="PS51379"/>
    </source>
</evidence>
<dbReference type="STRING" id="1805029.AUK42_06080"/>